<evidence type="ECO:0000256" key="4">
    <source>
        <dbReference type="ARBA" id="ARBA00023163"/>
    </source>
</evidence>
<keyword evidence="2" id="KW-0805">Transcription regulation</keyword>
<evidence type="ECO:0000256" key="2">
    <source>
        <dbReference type="ARBA" id="ARBA00023015"/>
    </source>
</evidence>
<evidence type="ECO:0000256" key="1">
    <source>
        <dbReference type="ARBA" id="ARBA00022491"/>
    </source>
</evidence>
<evidence type="ECO:0000259" key="5">
    <source>
        <dbReference type="PROSITE" id="PS50932"/>
    </source>
</evidence>
<dbReference type="Gene3D" id="3.40.50.2300">
    <property type="match status" value="2"/>
</dbReference>
<dbReference type="InterPro" id="IPR010982">
    <property type="entry name" value="Lambda_DNA-bd_dom_sf"/>
</dbReference>
<dbReference type="Proteomes" id="UP000717752">
    <property type="component" value="Unassembled WGS sequence"/>
</dbReference>
<dbReference type="EMBL" id="JAEUAK010000003">
    <property type="protein sequence ID" value="MBW9052614.1"/>
    <property type="molecule type" value="Genomic_DNA"/>
</dbReference>
<feature type="domain" description="HTH lacI-type" evidence="5">
    <location>
        <begin position="16"/>
        <end position="70"/>
    </location>
</feature>
<dbReference type="InterPro" id="IPR046335">
    <property type="entry name" value="LacI/GalR-like_sensor"/>
</dbReference>
<dbReference type="SUPFAM" id="SSF53822">
    <property type="entry name" value="Periplasmic binding protein-like I"/>
    <property type="match status" value="1"/>
</dbReference>
<evidence type="ECO:0000313" key="7">
    <source>
        <dbReference type="Proteomes" id="UP000717752"/>
    </source>
</evidence>
<gene>
    <name evidence="6" type="ORF">JNB85_09340</name>
</gene>
<reference evidence="6 7" key="1">
    <citation type="journal article" date="2021" name="MBio">
        <title>Poor Competitiveness of Bradyrhizobium in Pigeon Pea Root Colonization in Indian Soils.</title>
        <authorList>
            <person name="Chalasani D."/>
            <person name="Basu A."/>
            <person name="Pullabhotla S.V.S.R.N."/>
            <person name="Jorrin B."/>
            <person name="Neal A.L."/>
            <person name="Poole P.S."/>
            <person name="Podile A.R."/>
            <person name="Tkacz A."/>
        </authorList>
    </citation>
    <scope>NUCLEOTIDE SEQUENCE [LARGE SCALE GENOMIC DNA]</scope>
    <source>
        <strain evidence="6 7">HU56</strain>
    </source>
</reference>
<evidence type="ECO:0000313" key="6">
    <source>
        <dbReference type="EMBL" id="MBW9052614.1"/>
    </source>
</evidence>
<evidence type="ECO:0000256" key="3">
    <source>
        <dbReference type="ARBA" id="ARBA00023125"/>
    </source>
</evidence>
<keyword evidence="1" id="KW-0678">Repressor</keyword>
<dbReference type="InterPro" id="IPR000843">
    <property type="entry name" value="HTH_LacI"/>
</dbReference>
<protein>
    <submittedName>
        <fullName evidence="6">LacI family DNA-binding transcriptional regulator</fullName>
    </submittedName>
</protein>
<organism evidence="6 7">
    <name type="scientific">Rhizobium mesosinicum</name>
    <dbReference type="NCBI Taxonomy" id="335017"/>
    <lineage>
        <taxon>Bacteria</taxon>
        <taxon>Pseudomonadati</taxon>
        <taxon>Pseudomonadota</taxon>
        <taxon>Alphaproteobacteria</taxon>
        <taxon>Hyphomicrobiales</taxon>
        <taxon>Rhizobiaceae</taxon>
        <taxon>Rhizobium/Agrobacterium group</taxon>
        <taxon>Rhizobium</taxon>
    </lineage>
</organism>
<dbReference type="Gene3D" id="1.10.260.40">
    <property type="entry name" value="lambda repressor-like DNA-binding domains"/>
    <property type="match status" value="1"/>
</dbReference>
<proteinExistence type="predicted"/>
<dbReference type="Pfam" id="PF00356">
    <property type="entry name" value="LacI"/>
    <property type="match status" value="1"/>
</dbReference>
<dbReference type="GO" id="GO:0003677">
    <property type="term" value="F:DNA binding"/>
    <property type="evidence" value="ECO:0007669"/>
    <property type="project" value="UniProtKB-KW"/>
</dbReference>
<dbReference type="RefSeq" id="WP_220334045.1">
    <property type="nucleotide sequence ID" value="NZ_JAEUAK010000003.1"/>
</dbReference>
<dbReference type="SMART" id="SM00354">
    <property type="entry name" value="HTH_LACI"/>
    <property type="match status" value="1"/>
</dbReference>
<keyword evidence="3 6" id="KW-0238">DNA-binding</keyword>
<accession>A0ABS7GTS9</accession>
<name>A0ABS7GTS9_9HYPH</name>
<keyword evidence="7" id="KW-1185">Reference proteome</keyword>
<dbReference type="PANTHER" id="PTHR30146">
    <property type="entry name" value="LACI-RELATED TRANSCRIPTIONAL REPRESSOR"/>
    <property type="match status" value="1"/>
</dbReference>
<comment type="caution">
    <text evidence="6">The sequence shown here is derived from an EMBL/GenBank/DDBJ whole genome shotgun (WGS) entry which is preliminary data.</text>
</comment>
<dbReference type="InterPro" id="IPR028082">
    <property type="entry name" value="Peripla_BP_I"/>
</dbReference>
<keyword evidence="4" id="KW-0804">Transcription</keyword>
<dbReference type="PROSITE" id="PS50932">
    <property type="entry name" value="HTH_LACI_2"/>
    <property type="match status" value="1"/>
</dbReference>
<dbReference type="CDD" id="cd01392">
    <property type="entry name" value="HTH_LacI"/>
    <property type="match status" value="1"/>
</dbReference>
<dbReference type="SUPFAM" id="SSF47413">
    <property type="entry name" value="lambda repressor-like DNA-binding domains"/>
    <property type="match status" value="1"/>
</dbReference>
<dbReference type="PANTHER" id="PTHR30146:SF148">
    <property type="entry name" value="HTH-TYPE TRANSCRIPTIONAL REPRESSOR PURR-RELATED"/>
    <property type="match status" value="1"/>
</dbReference>
<sequence>MIKKTEDSLSTEGASALMADVARLAGVATSTVSRALANPGRVNEKTRERIAAAAEQLGYTPNAAARNLRVGKSNVIMIILPGSLHYGASQIIPQVLEAVNRTVIRNGYNLMIANLDRDESSERHILDLAFGGTVRGALILSSQLPVVANRSLAEAGLPIVSLLLDMSDTSVPSIITNDRQAVKEAGRELLALGHRRFLYIAGPTGNYHDIERYAGLVEALQEAGLSERHVTRSGGQFTFQFGFETGLQAAEDFARLDEKPTAVVATSDDMAISFMSKVQKMGWRVPEDLSIVSFDGSPVCEYCAPPLSTIEQPMEALGETATEFLIARMEKSDERRELRVVIPSRFIRRDSIAVNSKLAT</sequence>
<dbReference type="Pfam" id="PF13377">
    <property type="entry name" value="Peripla_BP_3"/>
    <property type="match status" value="1"/>
</dbReference>